<dbReference type="GO" id="GO:0005737">
    <property type="term" value="C:cytoplasm"/>
    <property type="evidence" value="ECO:0007669"/>
    <property type="project" value="UniProtKB-SubCell"/>
</dbReference>
<evidence type="ECO:0000313" key="13">
    <source>
        <dbReference type="Proteomes" id="UP000029436"/>
    </source>
</evidence>
<dbReference type="Gene3D" id="3.40.50.2030">
    <property type="match status" value="2"/>
</dbReference>
<organism evidence="10 12">
    <name type="scientific">Pectobacterium wasabiae</name>
    <dbReference type="NCBI Taxonomy" id="55208"/>
    <lineage>
        <taxon>Bacteria</taxon>
        <taxon>Pseudomonadati</taxon>
        <taxon>Pseudomonadota</taxon>
        <taxon>Gammaproteobacteria</taxon>
        <taxon>Enterobacterales</taxon>
        <taxon>Pectobacteriaceae</taxon>
        <taxon>Pectobacterium</taxon>
    </lineage>
</organism>
<dbReference type="EC" id="1.7.99.1" evidence="9"/>
<evidence type="ECO:0000256" key="3">
    <source>
        <dbReference type="ARBA" id="ARBA00022714"/>
    </source>
</evidence>
<comment type="catalytic activity">
    <reaction evidence="8 9">
        <text>A + NH4(+) + H2O = hydroxylamine + AH2 + H(+)</text>
        <dbReference type="Rhea" id="RHEA:22052"/>
        <dbReference type="ChEBI" id="CHEBI:13193"/>
        <dbReference type="ChEBI" id="CHEBI:15377"/>
        <dbReference type="ChEBI" id="CHEBI:15378"/>
        <dbReference type="ChEBI" id="CHEBI:15429"/>
        <dbReference type="ChEBI" id="CHEBI:17499"/>
        <dbReference type="ChEBI" id="CHEBI:28938"/>
        <dbReference type="EC" id="1.7.99.1"/>
    </reaction>
</comment>
<dbReference type="NCBIfam" id="TIGR01703">
    <property type="entry name" value="hybrid_clust"/>
    <property type="match status" value="1"/>
</dbReference>
<evidence type="ECO:0000313" key="10">
    <source>
        <dbReference type="EMBL" id="KFX09784.1"/>
    </source>
</evidence>
<feature type="binding site" evidence="9">
    <location>
        <position position="492"/>
    </location>
    <ligand>
        <name>hybrid [4Fe-2O-2S] cluster</name>
        <dbReference type="ChEBI" id="CHEBI:60519"/>
    </ligand>
</feature>
<evidence type="ECO:0000313" key="12">
    <source>
        <dbReference type="Proteomes" id="UP000029257"/>
    </source>
</evidence>
<comment type="cofactor">
    <cofactor evidence="9">
        <name>hybrid [4Fe-2O-2S] cluster</name>
        <dbReference type="ChEBI" id="CHEBI:60519"/>
    </cofactor>
    <text evidence="9">Binds 1 hybrid [4Fe-2O-2S] cluster.</text>
</comment>
<dbReference type="SUPFAM" id="SSF56821">
    <property type="entry name" value="Prismane protein-like"/>
    <property type="match status" value="1"/>
</dbReference>
<feature type="binding site" evidence="9">
    <location>
        <position position="433"/>
    </location>
    <ligand>
        <name>hybrid [4Fe-2O-2S] cluster</name>
        <dbReference type="ChEBI" id="CHEBI:60519"/>
    </ligand>
</feature>
<evidence type="ECO:0000256" key="9">
    <source>
        <dbReference type="HAMAP-Rule" id="MF_00069"/>
    </source>
</evidence>
<keyword evidence="7 9" id="KW-0411">Iron-sulfur</keyword>
<name>A0AAW3EMT0_9GAMM</name>
<accession>A0AAW3EMT0</accession>
<dbReference type="GO" id="GO:0051537">
    <property type="term" value="F:2 iron, 2 sulfur cluster binding"/>
    <property type="evidence" value="ECO:0007669"/>
    <property type="project" value="UniProtKB-KW"/>
</dbReference>
<keyword evidence="2 9" id="KW-0963">Cytoplasm</keyword>
<keyword evidence="6 9" id="KW-0408">Iron</keyword>
<evidence type="ECO:0000256" key="5">
    <source>
        <dbReference type="ARBA" id="ARBA00023002"/>
    </source>
</evidence>
<evidence type="ECO:0000256" key="4">
    <source>
        <dbReference type="ARBA" id="ARBA00022723"/>
    </source>
</evidence>
<feature type="binding site" evidence="9">
    <location>
        <position position="458"/>
    </location>
    <ligand>
        <name>hybrid [4Fe-2O-2S] cluster</name>
        <dbReference type="ChEBI" id="CHEBI:60519"/>
    </ligand>
</feature>
<dbReference type="EMBL" id="JQHP01000001">
    <property type="protein sequence ID" value="KFX09784.1"/>
    <property type="molecule type" value="Genomic_DNA"/>
</dbReference>
<feature type="binding site" evidence="9">
    <location>
        <position position="273"/>
    </location>
    <ligand>
        <name>hybrid [4Fe-2O-2S] cluster</name>
        <dbReference type="ChEBI" id="CHEBI:60519"/>
    </ligand>
</feature>
<feature type="binding site" evidence="9">
    <location>
        <position position="249"/>
    </location>
    <ligand>
        <name>hybrid [4Fe-2O-2S] cluster</name>
        <dbReference type="ChEBI" id="CHEBI:60519"/>
    </ligand>
</feature>
<evidence type="ECO:0000256" key="6">
    <source>
        <dbReference type="ARBA" id="ARBA00023004"/>
    </source>
</evidence>
<evidence type="ECO:0000256" key="7">
    <source>
        <dbReference type="ARBA" id="ARBA00023014"/>
    </source>
</evidence>
<feature type="binding site" evidence="9">
    <location>
        <position position="6"/>
    </location>
    <ligand>
        <name>[2Fe-2S] cluster</name>
        <dbReference type="ChEBI" id="CHEBI:190135"/>
    </ligand>
</feature>
<dbReference type="FunFam" id="1.20.1270.20:FF:000002">
    <property type="entry name" value="Hydroxylamine reductase"/>
    <property type="match status" value="1"/>
</dbReference>
<feature type="binding site" evidence="9">
    <location>
        <position position="494"/>
    </location>
    <ligand>
        <name>hybrid [4Fe-2O-2S] cluster</name>
        <dbReference type="ChEBI" id="CHEBI:60519"/>
    </ligand>
</feature>
<dbReference type="NCBIfam" id="NF003658">
    <property type="entry name" value="PRK05290.1"/>
    <property type="match status" value="1"/>
</dbReference>
<comment type="caution">
    <text evidence="10">The sequence shown here is derived from an EMBL/GenBank/DDBJ whole genome shotgun (WGS) entry which is preliminary data.</text>
</comment>
<feature type="modified residue" description="Cysteine persulfide" evidence="9">
    <location>
        <position position="405"/>
    </location>
</feature>
<proteinExistence type="inferred from homology"/>
<dbReference type="Proteomes" id="UP000029257">
    <property type="component" value="Unassembled WGS sequence"/>
</dbReference>
<evidence type="ECO:0000256" key="8">
    <source>
        <dbReference type="ARBA" id="ARBA00051350"/>
    </source>
</evidence>
<dbReference type="HAMAP" id="MF_00069">
    <property type="entry name" value="Hydroxylam_reduct"/>
    <property type="match status" value="1"/>
</dbReference>
<dbReference type="InterPro" id="IPR016100">
    <property type="entry name" value="Prismane_a-bundle"/>
</dbReference>
<dbReference type="FunFam" id="3.40.50.2030:FF:000002">
    <property type="entry name" value="Hydroxylamine reductase"/>
    <property type="match status" value="1"/>
</dbReference>
<evidence type="ECO:0000256" key="2">
    <source>
        <dbReference type="ARBA" id="ARBA00022490"/>
    </source>
</evidence>
<comment type="subcellular location">
    <subcellularLocation>
        <location evidence="1 9">Cytoplasm</location>
    </subcellularLocation>
</comment>
<dbReference type="GO" id="GO:0042542">
    <property type="term" value="P:response to hydrogen peroxide"/>
    <property type="evidence" value="ECO:0007669"/>
    <property type="project" value="TreeGrafter"/>
</dbReference>
<feature type="binding site" evidence="9">
    <location>
        <position position="18"/>
    </location>
    <ligand>
        <name>[2Fe-2S] cluster</name>
        <dbReference type="ChEBI" id="CHEBI:190135"/>
    </ligand>
</feature>
<dbReference type="GO" id="GO:0046872">
    <property type="term" value="F:metal ion binding"/>
    <property type="evidence" value="ECO:0007669"/>
    <property type="project" value="UniProtKB-KW"/>
</dbReference>
<dbReference type="AlphaFoldDB" id="A0AAW3EMT0"/>
<keyword evidence="13" id="KW-1185">Reference proteome</keyword>
<evidence type="ECO:0000313" key="11">
    <source>
        <dbReference type="EMBL" id="KGA29986.1"/>
    </source>
</evidence>
<feature type="binding site" description="via persulfide group" evidence="9">
    <location>
        <position position="405"/>
    </location>
    <ligand>
        <name>hybrid [4Fe-2O-2S] cluster</name>
        <dbReference type="ChEBI" id="CHEBI:60519"/>
    </ligand>
</feature>
<comment type="function">
    <text evidence="9">Catalyzes the reduction of hydroxylamine to form NH(3) and H(2)O.</text>
</comment>
<comment type="similarity">
    <text evidence="9">Belongs to the HCP family.</text>
</comment>
<dbReference type="InterPro" id="IPR011254">
    <property type="entry name" value="Prismane-like_sf"/>
</dbReference>
<gene>
    <name evidence="9" type="primary">hcp</name>
    <name evidence="10" type="ORF">JV38_02340</name>
    <name evidence="11" type="ORF">KU73_06065</name>
</gene>
<dbReference type="GO" id="GO:0004601">
    <property type="term" value="F:peroxidase activity"/>
    <property type="evidence" value="ECO:0007669"/>
    <property type="project" value="TreeGrafter"/>
</dbReference>
<dbReference type="GO" id="GO:0050418">
    <property type="term" value="F:hydroxylamine reductase activity"/>
    <property type="evidence" value="ECO:0007669"/>
    <property type="project" value="UniProtKB-UniRule"/>
</dbReference>
<dbReference type="InterPro" id="IPR010048">
    <property type="entry name" value="Hydroxylam_reduct"/>
</dbReference>
<reference evidence="12 13" key="1">
    <citation type="submission" date="2014-08" db="EMBL/GenBank/DDBJ databases">
        <title>Genome sequences of NCPPB Pectobacterium isolates.</title>
        <authorList>
            <person name="Glover R.H."/>
            <person name="Sapp M."/>
            <person name="Elphinstone J."/>
        </authorList>
    </citation>
    <scope>NUCLEOTIDE SEQUENCE [LARGE SCALE GENOMIC DNA]</scope>
    <source>
        <strain evidence="10 12">NCPPB 3701</strain>
        <strain evidence="11 13">NCPPB3702</strain>
    </source>
</reference>
<comment type="cofactor">
    <cofactor evidence="9">
        <name>[2Fe-2S] cluster</name>
        <dbReference type="ChEBI" id="CHEBI:190135"/>
    </cofactor>
    <text evidence="9">Binds 1 [2Fe-2S] cluster.</text>
</comment>
<dbReference type="FunFam" id="3.40.50.2030:FF:000001">
    <property type="entry name" value="Hydroxylamine reductase"/>
    <property type="match status" value="1"/>
</dbReference>
<keyword evidence="5 9" id="KW-0560">Oxidoreductase</keyword>
<dbReference type="RefSeq" id="WP_005967377.1">
    <property type="nucleotide sequence ID" value="NZ_JQHP01000001.1"/>
</dbReference>
<dbReference type="PANTHER" id="PTHR30109:SF0">
    <property type="entry name" value="HYDROXYLAMINE REDUCTASE"/>
    <property type="match status" value="1"/>
</dbReference>
<sequence length="550" mass="60068">MFCVQCEQTIRTPVGNGCSYAQGMCGKTAETSDLQDLLVAVLQGLSAWALKARELDIIDHDVDSFAPRAFFSTLTNVNFDSQRIIGYAQEAITLRESLAVRCRLHDATATVDHPMAALQLAGNDIPTLLQQAEDFALDSDKASIGDDVHGLRMLNLYGLKGAAAYMEHAHVLGQYDNALYAEYHAFMAWLGTHPADVDTLLNNAMGIGKMNFNVMAILDRGETDAYGHPQPTSVNVRPIAGKAILISGHDLKDLRMLLEQTEGTGVNIYTHGEMLPAHGYPELKKFKHLAGNYGSGWQNQQTEFAKFPGAIVMTSNCIIDPNVGNYGDRIWTRSIVGWPGVNHLEGDDFSPVIEQAQGLAGFPYSEIEHMITVGFGRETLLSAADTVIDLVAQKKLRHVFLVGGCDGSREERSYFTDFTLNVPQDCLIMTLACGKYRFNKLDFGTLEGLPRLLDVGQCNDAYAAIILAVKLAEKLGCGVNDLPLSLVLSWFEQKAIVILLTLLSLGVKNIYTGPTAPGFLTDNLLAILNDKFGMRAITTVEQDMNTILAA</sequence>
<dbReference type="FunFam" id="1.20.1270.20:FF:000001">
    <property type="entry name" value="Hydroxylamine reductase"/>
    <property type="match status" value="1"/>
</dbReference>
<keyword evidence="3 9" id="KW-0001">2Fe-2S</keyword>
<feature type="binding site" evidence="9">
    <location>
        <position position="3"/>
    </location>
    <ligand>
        <name>[2Fe-2S] cluster</name>
        <dbReference type="ChEBI" id="CHEBI:190135"/>
    </ligand>
</feature>
<dbReference type="Proteomes" id="UP000029436">
    <property type="component" value="Unassembled WGS sequence"/>
</dbReference>
<feature type="binding site" evidence="9">
    <location>
        <position position="317"/>
    </location>
    <ligand>
        <name>hybrid [4Fe-2O-2S] cluster</name>
        <dbReference type="ChEBI" id="CHEBI:60519"/>
    </ligand>
</feature>
<protein>
    <recommendedName>
        <fullName evidence="9">Hydroxylamine reductase</fullName>
        <ecNumber evidence="9">1.7.99.1</ecNumber>
    </recommendedName>
    <alternativeName>
        <fullName evidence="9">Hybrid-cluster protein</fullName>
        <shortName evidence="9">HCP</shortName>
    </alternativeName>
    <alternativeName>
        <fullName evidence="9">Prismane protein</fullName>
    </alternativeName>
</protein>
<dbReference type="Gene3D" id="1.20.1270.20">
    <property type="match status" value="2"/>
</dbReference>
<dbReference type="Pfam" id="PF03063">
    <property type="entry name" value="Prismane"/>
    <property type="match status" value="1"/>
</dbReference>
<dbReference type="EMBL" id="JQOH01000002">
    <property type="protein sequence ID" value="KGA29986.1"/>
    <property type="molecule type" value="Genomic_DNA"/>
</dbReference>
<evidence type="ECO:0000256" key="1">
    <source>
        <dbReference type="ARBA" id="ARBA00004496"/>
    </source>
</evidence>
<feature type="binding site" evidence="9">
    <location>
        <position position="25"/>
    </location>
    <ligand>
        <name>[2Fe-2S] cluster</name>
        <dbReference type="ChEBI" id="CHEBI:190135"/>
    </ligand>
</feature>
<keyword evidence="4 9" id="KW-0479">Metal-binding</keyword>
<dbReference type="PIRSF" id="PIRSF000076">
    <property type="entry name" value="HCP"/>
    <property type="match status" value="1"/>
</dbReference>
<dbReference type="CDD" id="cd01914">
    <property type="entry name" value="HCP"/>
    <property type="match status" value="1"/>
</dbReference>
<dbReference type="InterPro" id="IPR016099">
    <property type="entry name" value="Prismane-like_a/b-sand"/>
</dbReference>
<dbReference type="InterPro" id="IPR004137">
    <property type="entry name" value="HCP/CODH"/>
</dbReference>
<dbReference type="PANTHER" id="PTHR30109">
    <property type="entry name" value="HYDROXYLAMINE REDUCTASE"/>
    <property type="match status" value="1"/>
</dbReference>